<dbReference type="InterPro" id="IPR050789">
    <property type="entry name" value="Diverse_Enzym_Activities"/>
</dbReference>
<evidence type="ECO:0000259" key="3">
    <source>
        <dbReference type="Pfam" id="PF00144"/>
    </source>
</evidence>
<dbReference type="EMBL" id="JAVRRG010000099">
    <property type="protein sequence ID" value="KAK5086168.1"/>
    <property type="molecule type" value="Genomic_DNA"/>
</dbReference>
<dbReference type="PANTHER" id="PTHR43283">
    <property type="entry name" value="BETA-LACTAMASE-RELATED"/>
    <property type="match status" value="1"/>
</dbReference>
<dbReference type="InterPro" id="IPR012338">
    <property type="entry name" value="Beta-lactam/transpept-like"/>
</dbReference>
<reference evidence="4 5" key="1">
    <citation type="submission" date="2023-08" db="EMBL/GenBank/DDBJ databases">
        <title>Black Yeasts Isolated from many extreme environments.</title>
        <authorList>
            <person name="Coleine C."/>
            <person name="Stajich J.E."/>
            <person name="Selbmann L."/>
        </authorList>
    </citation>
    <scope>NUCLEOTIDE SEQUENCE [LARGE SCALE GENOMIC DNA]</scope>
    <source>
        <strain evidence="4 5">CCFEE 5885</strain>
    </source>
</reference>
<protein>
    <recommendedName>
        <fullName evidence="3">Beta-lactamase-related domain-containing protein</fullName>
    </recommendedName>
</protein>
<evidence type="ECO:0000256" key="1">
    <source>
        <dbReference type="ARBA" id="ARBA00009009"/>
    </source>
</evidence>
<dbReference type="Gene3D" id="3.40.710.10">
    <property type="entry name" value="DD-peptidase/beta-lactamase superfamily"/>
    <property type="match status" value="1"/>
</dbReference>
<gene>
    <name evidence="4" type="ORF">LTR24_007021</name>
</gene>
<dbReference type="InterPro" id="IPR001466">
    <property type="entry name" value="Beta-lactam-related"/>
</dbReference>
<feature type="domain" description="Beta-lactamase-related" evidence="3">
    <location>
        <begin position="17"/>
        <end position="395"/>
    </location>
</feature>
<keyword evidence="5" id="KW-1185">Reference proteome</keyword>
<accession>A0ABR0K493</accession>
<dbReference type="Proteomes" id="UP001345013">
    <property type="component" value="Unassembled WGS sequence"/>
</dbReference>
<name>A0ABR0K493_9EURO</name>
<proteinExistence type="inferred from homology"/>
<evidence type="ECO:0000313" key="4">
    <source>
        <dbReference type="EMBL" id="KAK5086168.1"/>
    </source>
</evidence>
<evidence type="ECO:0000256" key="2">
    <source>
        <dbReference type="ARBA" id="ARBA00022801"/>
    </source>
</evidence>
<dbReference type="SUPFAM" id="SSF56601">
    <property type="entry name" value="beta-lactamase/transpeptidase-like"/>
    <property type="match status" value="1"/>
</dbReference>
<comment type="similarity">
    <text evidence="1">Belongs to the class-A beta-lactamase family.</text>
</comment>
<comment type="caution">
    <text evidence="4">The sequence shown here is derived from an EMBL/GenBank/DDBJ whole genome shotgun (WGS) entry which is preliminary data.</text>
</comment>
<dbReference type="PANTHER" id="PTHR43283:SF17">
    <property type="entry name" value="(LOVD), PUTATIVE (AFU_ORTHOLOGUE AFUA_5G00920)-RELATED"/>
    <property type="match status" value="1"/>
</dbReference>
<keyword evidence="2" id="KW-0378">Hydrolase</keyword>
<evidence type="ECO:0000313" key="5">
    <source>
        <dbReference type="Proteomes" id="UP001345013"/>
    </source>
</evidence>
<sequence length="410" mass="44479">MTDFHALVDEYTVKGSNGVPAVSVLVKDKAGKTLLHKTSGFASIDTDARPIDDKTIFRLASSTKLLTTIAALQCVERGQVTLDEPVYACLPEFKDKQVISSSLGSNPFAAASHSSSEPLEFKLANTTKPITLRRLLTHTSGIGYDGIDPTLQAWRKSRNEPSKAMSGYATGIFDAPLIFEPGSSWMYGAGHDVAGVLVSRLNGNMGLEAYMQQNIFEPLGSESCTFFIRKKQDGLERLVQCVTRTKDSEPKLVPFPDPTGDDAAEEQGGGGMYSTITDYIAVLVDLLQDQSKLLRKESVDLLFAPQLEEGSLAMNGFQKASFLWGPFSGGTPSDAKINHSLGGLVIKEGLEESGNARSSLQWAGGTGTLWMLERERGIAAFYGTQIFPPMDEKATTLRNAFMKEVKRLSS</sequence>
<organism evidence="4 5">
    <name type="scientific">Lithohypha guttulata</name>
    <dbReference type="NCBI Taxonomy" id="1690604"/>
    <lineage>
        <taxon>Eukaryota</taxon>
        <taxon>Fungi</taxon>
        <taxon>Dikarya</taxon>
        <taxon>Ascomycota</taxon>
        <taxon>Pezizomycotina</taxon>
        <taxon>Eurotiomycetes</taxon>
        <taxon>Chaetothyriomycetidae</taxon>
        <taxon>Chaetothyriales</taxon>
        <taxon>Trichomeriaceae</taxon>
        <taxon>Lithohypha</taxon>
    </lineage>
</organism>
<dbReference type="Pfam" id="PF00144">
    <property type="entry name" value="Beta-lactamase"/>
    <property type="match status" value="1"/>
</dbReference>